<dbReference type="InterPro" id="IPR005849">
    <property type="entry name" value="GalP_Utransf_N"/>
</dbReference>
<keyword evidence="7 16" id="KW-0548">Nucleotidyltransferase</keyword>
<evidence type="ECO:0000256" key="2">
    <source>
        <dbReference type="ARBA" id="ARBA00004947"/>
    </source>
</evidence>
<dbReference type="FunFam" id="3.30.428.10:FF:000001">
    <property type="entry name" value="Galactose-1-phosphate uridylyltransferase"/>
    <property type="match status" value="1"/>
</dbReference>
<dbReference type="NCBIfam" id="NF008724">
    <property type="entry name" value="PRK11720.1"/>
    <property type="match status" value="1"/>
</dbReference>
<accession>A0AAU7MWK9</accession>
<feature type="binding site" evidence="14">
    <location>
        <begin position="316"/>
        <end position="317"/>
    </location>
    <ligand>
        <name>UDP-alpha-D-glucose</name>
        <dbReference type="ChEBI" id="CHEBI:58885"/>
        <note>ligand shared between dimeric partners</note>
    </ligand>
</feature>
<dbReference type="NCBIfam" id="TIGR00209">
    <property type="entry name" value="galT_1"/>
    <property type="match status" value="1"/>
</dbReference>
<feature type="domain" description="Galactose-1-phosphate uridyl transferase C-terminal" evidence="18">
    <location>
        <begin position="188"/>
        <end position="345"/>
    </location>
</feature>
<dbReference type="Pfam" id="PF01087">
    <property type="entry name" value="GalP_UDP_transf"/>
    <property type="match status" value="1"/>
</dbReference>
<feature type="binding site" description="in other chain" evidence="14">
    <location>
        <begin position="76"/>
        <end position="77"/>
    </location>
    <ligand>
        <name>UDP-alpha-D-glucose</name>
        <dbReference type="ChEBI" id="CHEBI:58885"/>
        <note>ligand shared between dimeric partners</note>
    </ligand>
</feature>
<dbReference type="Pfam" id="PF02744">
    <property type="entry name" value="GalP_UDP_tr_C"/>
    <property type="match status" value="1"/>
</dbReference>
<evidence type="ECO:0000256" key="7">
    <source>
        <dbReference type="ARBA" id="ARBA00022695"/>
    </source>
</evidence>
<feature type="binding site" evidence="15">
    <location>
        <position position="113"/>
    </location>
    <ligand>
        <name>Zn(2+)</name>
        <dbReference type="ChEBI" id="CHEBI:29105"/>
    </ligand>
</feature>
<dbReference type="InterPro" id="IPR001937">
    <property type="entry name" value="GalP_UDPtransf1"/>
</dbReference>
<dbReference type="PIRSF" id="PIRSF000808">
    <property type="entry name" value="GalT"/>
    <property type="match status" value="1"/>
</dbReference>
<feature type="binding site" description="in other chain" evidence="14">
    <location>
        <position position="323"/>
    </location>
    <ligand>
        <name>UDP-alpha-D-glucose</name>
        <dbReference type="ChEBI" id="CHEBI:58885"/>
        <note>ligand shared between dimeric partners</note>
    </ligand>
</feature>
<evidence type="ECO:0000256" key="9">
    <source>
        <dbReference type="ARBA" id="ARBA00022833"/>
    </source>
</evidence>
<evidence type="ECO:0000256" key="12">
    <source>
        <dbReference type="NCBIfam" id="TIGR00209"/>
    </source>
</evidence>
<evidence type="ECO:0000256" key="3">
    <source>
        <dbReference type="ARBA" id="ARBA00010951"/>
    </source>
</evidence>
<evidence type="ECO:0000256" key="14">
    <source>
        <dbReference type="PIRSR" id="PIRSR000808-2"/>
    </source>
</evidence>
<comment type="cofactor">
    <cofactor evidence="15">
        <name>Zn(2+)</name>
        <dbReference type="ChEBI" id="CHEBI:29105"/>
    </cofactor>
    <text evidence="15">Binds 1 zinc ion per subunit.</text>
</comment>
<dbReference type="SUPFAM" id="SSF54197">
    <property type="entry name" value="HIT-like"/>
    <property type="match status" value="2"/>
</dbReference>
<evidence type="ECO:0000256" key="1">
    <source>
        <dbReference type="ARBA" id="ARBA00001107"/>
    </source>
</evidence>
<dbReference type="GO" id="GO:0008270">
    <property type="term" value="F:zinc ion binding"/>
    <property type="evidence" value="ECO:0007669"/>
    <property type="project" value="InterPro"/>
</dbReference>
<evidence type="ECO:0000259" key="17">
    <source>
        <dbReference type="Pfam" id="PF01087"/>
    </source>
</evidence>
<dbReference type="AlphaFoldDB" id="A0AAU7MWK9"/>
<keyword evidence="8 15" id="KW-0479">Metal-binding</keyword>
<evidence type="ECO:0000256" key="8">
    <source>
        <dbReference type="ARBA" id="ARBA00022723"/>
    </source>
</evidence>
<dbReference type="RefSeq" id="WP_349351588.1">
    <property type="nucleotide sequence ID" value="NZ_CP157804.1"/>
</dbReference>
<keyword evidence="11 16" id="KW-0119">Carbohydrate metabolism</keyword>
<evidence type="ECO:0000256" key="4">
    <source>
        <dbReference type="ARBA" id="ARBA00012384"/>
    </source>
</evidence>
<feature type="binding site" description="in other chain" evidence="14">
    <location>
        <position position="60"/>
    </location>
    <ligand>
        <name>UDP-alpha-D-glucose</name>
        <dbReference type="ChEBI" id="CHEBI:58885"/>
        <note>ligand shared between dimeric partners</note>
    </ligand>
</feature>
<dbReference type="PANTHER" id="PTHR11943:SF1">
    <property type="entry name" value="GALACTOSE-1-PHOSPHATE URIDYLYLTRANSFERASE"/>
    <property type="match status" value="1"/>
</dbReference>
<evidence type="ECO:0000313" key="19">
    <source>
        <dbReference type="EMBL" id="XBQ22759.1"/>
    </source>
</evidence>
<dbReference type="GO" id="GO:0008108">
    <property type="term" value="F:UDP-glucose:hexose-1-phosphate uridylyltransferase activity"/>
    <property type="evidence" value="ECO:0007669"/>
    <property type="project" value="UniProtKB-UniRule"/>
</dbReference>
<protein>
    <recommendedName>
        <fullName evidence="5 12">Galactose-1-phosphate uridylyltransferase</fullName>
        <ecNumber evidence="4 12">2.7.7.12</ecNumber>
    </recommendedName>
</protein>
<dbReference type="GO" id="GO:0005737">
    <property type="term" value="C:cytoplasm"/>
    <property type="evidence" value="ECO:0007669"/>
    <property type="project" value="TreeGrafter"/>
</dbReference>
<comment type="similarity">
    <text evidence="3 16">Belongs to the galactose-1-phosphate uridylyltransferase type 1 family.</text>
</comment>
<feature type="binding site" evidence="15">
    <location>
        <position position="54"/>
    </location>
    <ligand>
        <name>Zn(2+)</name>
        <dbReference type="ChEBI" id="CHEBI:29105"/>
    </ligand>
</feature>
<dbReference type="PROSITE" id="PS00117">
    <property type="entry name" value="GAL_P_UDP_TRANSF_I"/>
    <property type="match status" value="1"/>
</dbReference>
<feature type="active site" description="Tele-UMP-histidine intermediate" evidence="13">
    <location>
        <position position="166"/>
    </location>
</feature>
<keyword evidence="10 16" id="KW-0299">Galactose metabolism</keyword>
<keyword evidence="9 15" id="KW-0862">Zinc</keyword>
<dbReference type="EC" id="2.7.7.12" evidence="4 12"/>
<evidence type="ECO:0000256" key="15">
    <source>
        <dbReference type="PIRSR" id="PIRSR000808-3"/>
    </source>
</evidence>
<dbReference type="GO" id="GO:0033499">
    <property type="term" value="P:galactose catabolic process via UDP-galactose, Leloir pathway"/>
    <property type="evidence" value="ECO:0007669"/>
    <property type="project" value="TreeGrafter"/>
</dbReference>
<feature type="binding site" evidence="15">
    <location>
        <position position="51"/>
    </location>
    <ligand>
        <name>Zn(2+)</name>
        <dbReference type="ChEBI" id="CHEBI:29105"/>
    </ligand>
</feature>
<evidence type="ECO:0000256" key="13">
    <source>
        <dbReference type="PIRSR" id="PIRSR000808-1"/>
    </source>
</evidence>
<dbReference type="InterPro" id="IPR036265">
    <property type="entry name" value="HIT-like_sf"/>
</dbReference>
<keyword evidence="6 16" id="KW-0808">Transferase</keyword>
<dbReference type="PANTHER" id="PTHR11943">
    <property type="entry name" value="GALACTOSE-1-PHOSPHATE URIDYLYLTRANSFERASE"/>
    <property type="match status" value="1"/>
</dbReference>
<feature type="binding site" evidence="14">
    <location>
        <begin position="27"/>
        <end position="30"/>
    </location>
    <ligand>
        <name>UDP-alpha-D-glucose</name>
        <dbReference type="ChEBI" id="CHEBI:58885"/>
        <note>ligand shared between dimeric partners</note>
    </ligand>
</feature>
<evidence type="ECO:0000256" key="16">
    <source>
        <dbReference type="RuleBase" id="RU000506"/>
    </source>
</evidence>
<evidence type="ECO:0000256" key="5">
    <source>
        <dbReference type="ARBA" id="ARBA00016340"/>
    </source>
</evidence>
<feature type="binding site" description="in other chain" evidence="14">
    <location>
        <begin position="159"/>
        <end position="161"/>
    </location>
    <ligand>
        <name>UDP-alpha-D-glucose</name>
        <dbReference type="ChEBI" id="CHEBI:58885"/>
        <note>ligand shared between dimeric partners</note>
    </ligand>
</feature>
<feature type="binding site" description="in other chain" evidence="14">
    <location>
        <position position="153"/>
    </location>
    <ligand>
        <name>UDP-alpha-D-glucose</name>
        <dbReference type="ChEBI" id="CHEBI:58885"/>
        <note>ligand shared between dimeric partners</note>
    </ligand>
</feature>
<sequence>MTNKLNKHTHKRYNILTGEWILVSPHRTKRPWQGKQEQKASPKTEVYDANCYLCPGNMRAGGSTNPNYDSVYSFTNDYSALIEDTPTTEIEEGLLISKGESGICKVICFSPDHSLTLPLMKTEDIEKVVQLWQKEYKSLGEEKNINHVQIFENKGAIMGCSNPHPHGQVWAQNSIPLEVEKKSMRQLHHWEKNGGSLLQDYLIQEIEADERIIFQNEDFIALVPFWAVWPFEVMIAPKKHYQNIAQLSNAERSSFAEIIKVVTIKYDNLFEISFPYSSGIHQAPTDGKDHQEWHFHMSFYPPLLRSATVKKFMVGYEMFANPQRDITAEQAASTLLGLSNTHYTLKTN</sequence>
<comment type="pathway">
    <text evidence="2 16">Carbohydrate metabolism; galactose metabolism.</text>
</comment>
<reference evidence="19" key="1">
    <citation type="submission" date="2024-05" db="EMBL/GenBank/DDBJ databases">
        <title>Draft Genome Sequences of Flagellimonas sp. MMG031 and Marinobacter sp. MMG032 Isolated from the dinoflagellate Symbiodinium pilosum.</title>
        <authorList>
            <person name="Shikuma N.J."/>
            <person name="Farrell M.V."/>
        </authorList>
    </citation>
    <scope>NUCLEOTIDE SEQUENCE</scope>
    <source>
        <strain evidence="19">MMG031</strain>
    </source>
</reference>
<dbReference type="InterPro" id="IPR019779">
    <property type="entry name" value="GalP_UDPtransf1_His-AS"/>
</dbReference>
<dbReference type="KEGG" id="fld:ABNE31_14265"/>
<dbReference type="FunFam" id="3.30.428.10:FF:000002">
    <property type="entry name" value="Galactose-1-phosphate uridylyltransferase"/>
    <property type="match status" value="1"/>
</dbReference>
<dbReference type="InterPro" id="IPR005850">
    <property type="entry name" value="GalP_Utransf_C"/>
</dbReference>
<name>A0AAU7MWK9_9FLAO</name>
<evidence type="ECO:0000256" key="6">
    <source>
        <dbReference type="ARBA" id="ARBA00022679"/>
    </source>
</evidence>
<feature type="binding site" evidence="14">
    <location>
        <begin position="311"/>
        <end position="312"/>
    </location>
    <ligand>
        <name>UDP-alpha-D-glucose</name>
        <dbReference type="ChEBI" id="CHEBI:58885"/>
        <note>ligand shared between dimeric partners</note>
    </ligand>
</feature>
<dbReference type="EMBL" id="CP157804">
    <property type="protein sequence ID" value="XBQ22759.1"/>
    <property type="molecule type" value="Genomic_DNA"/>
</dbReference>
<comment type="catalytic activity">
    <reaction evidence="1 16">
        <text>alpha-D-galactose 1-phosphate + UDP-alpha-D-glucose = alpha-D-glucose 1-phosphate + UDP-alpha-D-galactose</text>
        <dbReference type="Rhea" id="RHEA:13989"/>
        <dbReference type="ChEBI" id="CHEBI:58336"/>
        <dbReference type="ChEBI" id="CHEBI:58601"/>
        <dbReference type="ChEBI" id="CHEBI:58885"/>
        <dbReference type="ChEBI" id="CHEBI:66914"/>
        <dbReference type="EC" id="2.7.7.12"/>
    </reaction>
</comment>
<evidence type="ECO:0000256" key="10">
    <source>
        <dbReference type="ARBA" id="ARBA00023144"/>
    </source>
</evidence>
<feature type="binding site" description="in other chain" evidence="14">
    <location>
        <position position="168"/>
    </location>
    <ligand>
        <name>UDP-alpha-D-glucose</name>
        <dbReference type="ChEBI" id="CHEBI:58885"/>
        <note>ligand shared between dimeric partners</note>
    </ligand>
</feature>
<organism evidence="19">
    <name type="scientific">Flagellimonas sp. MMG031</name>
    <dbReference type="NCBI Taxonomy" id="3158549"/>
    <lineage>
        <taxon>Bacteria</taxon>
        <taxon>Pseudomonadati</taxon>
        <taxon>Bacteroidota</taxon>
        <taxon>Flavobacteriia</taxon>
        <taxon>Flavobacteriales</taxon>
        <taxon>Flavobacteriaceae</taxon>
        <taxon>Flagellimonas</taxon>
    </lineage>
</organism>
<feature type="domain" description="Galactose-1-phosphate uridyl transferase N-terminal" evidence="17">
    <location>
        <begin position="7"/>
        <end position="176"/>
    </location>
</feature>
<proteinExistence type="inferred from homology"/>
<gene>
    <name evidence="19" type="ORF">ABNE31_14265</name>
</gene>
<dbReference type="Gene3D" id="3.30.428.10">
    <property type="entry name" value="HIT-like"/>
    <property type="match status" value="2"/>
</dbReference>
<evidence type="ECO:0000259" key="18">
    <source>
        <dbReference type="Pfam" id="PF02744"/>
    </source>
</evidence>
<feature type="binding site" evidence="15">
    <location>
        <position position="164"/>
    </location>
    <ligand>
        <name>Zn(2+)</name>
        <dbReference type="ChEBI" id="CHEBI:29105"/>
    </ligand>
</feature>
<evidence type="ECO:0000256" key="11">
    <source>
        <dbReference type="ARBA" id="ARBA00023277"/>
    </source>
</evidence>
<dbReference type="CDD" id="cd00608">
    <property type="entry name" value="GalT"/>
    <property type="match status" value="1"/>
</dbReference>